<comment type="caution">
    <text evidence="8">The sequence shown here is derived from an EMBL/GenBank/DDBJ whole genome shotgun (WGS) entry which is preliminary data.</text>
</comment>
<evidence type="ECO:0000256" key="1">
    <source>
        <dbReference type="ARBA" id="ARBA00010641"/>
    </source>
</evidence>
<gene>
    <name evidence="8" type="ORF">FHS90_002254</name>
</gene>
<dbReference type="InterPro" id="IPR013325">
    <property type="entry name" value="RNA_pol_sigma_r2"/>
</dbReference>
<evidence type="ECO:0000313" key="8">
    <source>
        <dbReference type="EMBL" id="MBA9077536.1"/>
    </source>
</evidence>
<dbReference type="Pfam" id="PF08281">
    <property type="entry name" value="Sigma70_r4_2"/>
    <property type="match status" value="1"/>
</dbReference>
<sequence length="198" mass="22950">MQVETKDRHKADIEAITTGDVAAFERVYRALAPKLYTFAYKLVQSREEAEEIVQDVFVKIWDRRAALDPFQNLDGYLFKVAKNLVYNKIRHRVYETAFSQYLATYGAVAENTTQTALEHQELMQLFEEACASMPPVRRQVFTMSRTEGLSNTEIAAALNTSNSNIENHLNKALKMLREKFKNYDIVYLFLLAYAYLLR</sequence>
<dbReference type="InterPro" id="IPR007627">
    <property type="entry name" value="RNA_pol_sigma70_r2"/>
</dbReference>
<dbReference type="PANTHER" id="PTHR43133:SF46">
    <property type="entry name" value="RNA POLYMERASE SIGMA-70 FACTOR ECF SUBFAMILY"/>
    <property type="match status" value="1"/>
</dbReference>
<dbReference type="Gene3D" id="1.10.1740.10">
    <property type="match status" value="1"/>
</dbReference>
<keyword evidence="4" id="KW-0804">Transcription</keyword>
<keyword evidence="5" id="KW-0472">Membrane</keyword>
<evidence type="ECO:0000313" key="9">
    <source>
        <dbReference type="Proteomes" id="UP000563094"/>
    </source>
</evidence>
<dbReference type="Proteomes" id="UP000563094">
    <property type="component" value="Unassembled WGS sequence"/>
</dbReference>
<proteinExistence type="inferred from homology"/>
<dbReference type="PANTHER" id="PTHR43133">
    <property type="entry name" value="RNA POLYMERASE ECF-TYPE SIGMA FACTO"/>
    <property type="match status" value="1"/>
</dbReference>
<dbReference type="Gene3D" id="1.10.10.10">
    <property type="entry name" value="Winged helix-like DNA-binding domain superfamily/Winged helix DNA-binding domain"/>
    <property type="match status" value="1"/>
</dbReference>
<dbReference type="InterPro" id="IPR036388">
    <property type="entry name" value="WH-like_DNA-bd_sf"/>
</dbReference>
<evidence type="ECO:0000259" key="6">
    <source>
        <dbReference type="Pfam" id="PF04542"/>
    </source>
</evidence>
<feature type="domain" description="RNA polymerase sigma-70 region 2" evidence="6">
    <location>
        <begin position="28"/>
        <end position="92"/>
    </location>
</feature>
<dbReference type="NCBIfam" id="TIGR02985">
    <property type="entry name" value="Sig70_bacteroi1"/>
    <property type="match status" value="1"/>
</dbReference>
<dbReference type="NCBIfam" id="TIGR02937">
    <property type="entry name" value="sigma70-ECF"/>
    <property type="match status" value="1"/>
</dbReference>
<dbReference type="AlphaFoldDB" id="A0A839GRS1"/>
<dbReference type="InterPro" id="IPR014284">
    <property type="entry name" value="RNA_pol_sigma-70_dom"/>
</dbReference>
<evidence type="ECO:0000256" key="3">
    <source>
        <dbReference type="ARBA" id="ARBA00023082"/>
    </source>
</evidence>
<dbReference type="SUPFAM" id="SSF88659">
    <property type="entry name" value="Sigma3 and sigma4 domains of RNA polymerase sigma factors"/>
    <property type="match status" value="1"/>
</dbReference>
<reference evidence="8 9" key="1">
    <citation type="submission" date="2020-08" db="EMBL/GenBank/DDBJ databases">
        <title>Genomic Encyclopedia of Type Strains, Phase IV (KMG-IV): sequencing the most valuable type-strain genomes for metagenomic binning, comparative biology and taxonomic classification.</title>
        <authorList>
            <person name="Goeker M."/>
        </authorList>
    </citation>
    <scope>NUCLEOTIDE SEQUENCE [LARGE SCALE GENOMIC DNA]</scope>
    <source>
        <strain evidence="8 9">DSM 29854</strain>
    </source>
</reference>
<evidence type="ECO:0000256" key="5">
    <source>
        <dbReference type="SAM" id="Phobius"/>
    </source>
</evidence>
<dbReference type="EMBL" id="JACJIQ010000008">
    <property type="protein sequence ID" value="MBA9077536.1"/>
    <property type="molecule type" value="Genomic_DNA"/>
</dbReference>
<evidence type="ECO:0000256" key="4">
    <source>
        <dbReference type="ARBA" id="ARBA00023163"/>
    </source>
</evidence>
<dbReference type="GO" id="GO:0003677">
    <property type="term" value="F:DNA binding"/>
    <property type="evidence" value="ECO:0007669"/>
    <property type="project" value="InterPro"/>
</dbReference>
<feature type="domain" description="RNA polymerase sigma factor 70 region 4 type 2" evidence="7">
    <location>
        <begin position="125"/>
        <end position="176"/>
    </location>
</feature>
<keyword evidence="2" id="KW-0805">Transcription regulation</keyword>
<feature type="transmembrane region" description="Helical" evidence="5">
    <location>
        <begin position="180"/>
        <end position="197"/>
    </location>
</feature>
<dbReference type="InterPro" id="IPR013249">
    <property type="entry name" value="RNA_pol_sigma70_r4_t2"/>
</dbReference>
<accession>A0A839GRS1</accession>
<dbReference type="InterPro" id="IPR013324">
    <property type="entry name" value="RNA_pol_sigma_r3/r4-like"/>
</dbReference>
<protein>
    <submittedName>
        <fullName evidence="8">RNA polymerase sigma-70 factor (ECF subfamily)</fullName>
    </submittedName>
</protein>
<keyword evidence="9" id="KW-1185">Reference proteome</keyword>
<evidence type="ECO:0000256" key="2">
    <source>
        <dbReference type="ARBA" id="ARBA00023015"/>
    </source>
</evidence>
<organism evidence="8 9">
    <name type="scientific">Rufibacter quisquiliarum</name>
    <dbReference type="NCBI Taxonomy" id="1549639"/>
    <lineage>
        <taxon>Bacteria</taxon>
        <taxon>Pseudomonadati</taxon>
        <taxon>Bacteroidota</taxon>
        <taxon>Cytophagia</taxon>
        <taxon>Cytophagales</taxon>
        <taxon>Hymenobacteraceae</taxon>
        <taxon>Rufibacter</taxon>
    </lineage>
</organism>
<dbReference type="InterPro" id="IPR039425">
    <property type="entry name" value="RNA_pol_sigma-70-like"/>
</dbReference>
<name>A0A839GRS1_9BACT</name>
<dbReference type="InterPro" id="IPR014327">
    <property type="entry name" value="RNA_pol_sigma70_bacteroid"/>
</dbReference>
<keyword evidence="5" id="KW-0812">Transmembrane</keyword>
<evidence type="ECO:0000259" key="7">
    <source>
        <dbReference type="Pfam" id="PF08281"/>
    </source>
</evidence>
<dbReference type="SUPFAM" id="SSF88946">
    <property type="entry name" value="Sigma2 domain of RNA polymerase sigma factors"/>
    <property type="match status" value="1"/>
</dbReference>
<dbReference type="RefSeq" id="WP_082893550.1">
    <property type="nucleotide sequence ID" value="NZ_JACJIQ010000008.1"/>
</dbReference>
<dbReference type="GO" id="GO:0016987">
    <property type="term" value="F:sigma factor activity"/>
    <property type="evidence" value="ECO:0007669"/>
    <property type="project" value="UniProtKB-KW"/>
</dbReference>
<keyword evidence="5" id="KW-1133">Transmembrane helix</keyword>
<comment type="similarity">
    <text evidence="1">Belongs to the sigma-70 factor family. ECF subfamily.</text>
</comment>
<dbReference type="GO" id="GO:0006352">
    <property type="term" value="P:DNA-templated transcription initiation"/>
    <property type="evidence" value="ECO:0007669"/>
    <property type="project" value="InterPro"/>
</dbReference>
<dbReference type="Pfam" id="PF04542">
    <property type="entry name" value="Sigma70_r2"/>
    <property type="match status" value="1"/>
</dbReference>
<keyword evidence="3" id="KW-0731">Sigma factor</keyword>